<organism evidence="1 2">
    <name type="scientific">Batillaria attramentaria</name>
    <dbReference type="NCBI Taxonomy" id="370345"/>
    <lineage>
        <taxon>Eukaryota</taxon>
        <taxon>Metazoa</taxon>
        <taxon>Spiralia</taxon>
        <taxon>Lophotrochozoa</taxon>
        <taxon>Mollusca</taxon>
        <taxon>Gastropoda</taxon>
        <taxon>Caenogastropoda</taxon>
        <taxon>Sorbeoconcha</taxon>
        <taxon>Cerithioidea</taxon>
        <taxon>Batillariidae</taxon>
        <taxon>Batillaria</taxon>
    </lineage>
</organism>
<reference evidence="1 2" key="1">
    <citation type="journal article" date="2023" name="Sci. Data">
        <title>Genome assembly of the Korean intertidal mud-creeper Batillaria attramentaria.</title>
        <authorList>
            <person name="Patra A.K."/>
            <person name="Ho P.T."/>
            <person name="Jun S."/>
            <person name="Lee S.J."/>
            <person name="Kim Y."/>
            <person name="Won Y.J."/>
        </authorList>
    </citation>
    <scope>NUCLEOTIDE SEQUENCE [LARGE SCALE GENOMIC DNA]</scope>
    <source>
        <strain evidence="1">Wonlab-2016</strain>
    </source>
</reference>
<comment type="caution">
    <text evidence="1">The sequence shown here is derived from an EMBL/GenBank/DDBJ whole genome shotgun (WGS) entry which is preliminary data.</text>
</comment>
<name>A0ABD0K8R6_9CAEN</name>
<dbReference type="Proteomes" id="UP001519460">
    <property type="component" value="Unassembled WGS sequence"/>
</dbReference>
<protein>
    <submittedName>
        <fullName evidence="1">Uncharacterized protein</fullName>
    </submittedName>
</protein>
<evidence type="ECO:0000313" key="1">
    <source>
        <dbReference type="EMBL" id="KAK7483504.1"/>
    </source>
</evidence>
<sequence>MGRRERASGSSPLVCLVLGKRVGKPLIPTERGIGDNASVALHLWSGFSGCASWHTSFSFRSFATVFPYQLKPSRMLETSLVTVSSRPSSLVQYGFRLRRWSLFDTVLAFLSRPAALLSR</sequence>
<keyword evidence="2" id="KW-1185">Reference proteome</keyword>
<dbReference type="AlphaFoldDB" id="A0ABD0K8R6"/>
<evidence type="ECO:0000313" key="2">
    <source>
        <dbReference type="Proteomes" id="UP001519460"/>
    </source>
</evidence>
<dbReference type="EMBL" id="JACVVK020000226">
    <property type="protein sequence ID" value="KAK7483504.1"/>
    <property type="molecule type" value="Genomic_DNA"/>
</dbReference>
<proteinExistence type="predicted"/>
<accession>A0ABD0K8R6</accession>
<gene>
    <name evidence="1" type="ORF">BaRGS_00025303</name>
</gene>